<feature type="signal peptide" evidence="1">
    <location>
        <begin position="1"/>
        <end position="22"/>
    </location>
</feature>
<reference evidence="2 3" key="1">
    <citation type="submission" date="2015-09" db="EMBL/GenBank/DDBJ databases">
        <title>Trachymyrmex zeteki WGS genome.</title>
        <authorList>
            <person name="Nygaard S."/>
            <person name="Hu H."/>
            <person name="Boomsma J."/>
            <person name="Zhang G."/>
        </authorList>
    </citation>
    <scope>NUCLEOTIDE SEQUENCE [LARGE SCALE GENOMIC DNA]</scope>
    <source>
        <strain evidence="2">Tzet28-1</strain>
        <tissue evidence="2">Whole body</tissue>
    </source>
</reference>
<dbReference type="Proteomes" id="UP000075809">
    <property type="component" value="Unassembled WGS sequence"/>
</dbReference>
<feature type="chain" id="PRO_5007591250" description="VWFC domain-containing protein" evidence="1">
    <location>
        <begin position="23"/>
        <end position="317"/>
    </location>
</feature>
<organism evidence="2 3">
    <name type="scientific">Mycetomoellerius zeteki</name>
    <dbReference type="NCBI Taxonomy" id="64791"/>
    <lineage>
        <taxon>Eukaryota</taxon>
        <taxon>Metazoa</taxon>
        <taxon>Ecdysozoa</taxon>
        <taxon>Arthropoda</taxon>
        <taxon>Hexapoda</taxon>
        <taxon>Insecta</taxon>
        <taxon>Pterygota</taxon>
        <taxon>Neoptera</taxon>
        <taxon>Endopterygota</taxon>
        <taxon>Hymenoptera</taxon>
        <taxon>Apocrita</taxon>
        <taxon>Aculeata</taxon>
        <taxon>Formicoidea</taxon>
        <taxon>Formicidae</taxon>
        <taxon>Myrmicinae</taxon>
        <taxon>Mycetomoellerius</taxon>
    </lineage>
</organism>
<evidence type="ECO:0008006" key="4">
    <source>
        <dbReference type="Google" id="ProtNLM"/>
    </source>
</evidence>
<name>A0A151WJX4_9HYME</name>
<evidence type="ECO:0000313" key="3">
    <source>
        <dbReference type="Proteomes" id="UP000075809"/>
    </source>
</evidence>
<keyword evidence="3" id="KW-1185">Reference proteome</keyword>
<keyword evidence="1" id="KW-0732">Signal</keyword>
<accession>A0A151WJX4</accession>
<evidence type="ECO:0000313" key="2">
    <source>
        <dbReference type="EMBL" id="KYQ48134.1"/>
    </source>
</evidence>
<dbReference type="EMBL" id="KQ983031">
    <property type="protein sequence ID" value="KYQ48134.1"/>
    <property type="molecule type" value="Genomic_DNA"/>
</dbReference>
<gene>
    <name evidence="2" type="ORF">ALC60_12846</name>
</gene>
<proteinExistence type="predicted"/>
<evidence type="ECO:0000256" key="1">
    <source>
        <dbReference type="SAM" id="SignalP"/>
    </source>
</evidence>
<sequence>MGCTRVCVQLCVYVAFVAAIVAVDQDTSECLGPLTYYKDLGCTPIYDDEDNCPKRFNCNHIKQRSRDKCYINGRTYNPNQFLNSKDSNVCDVSCICKLSLSKNQIAAFHCVDHFKCTEIEVKDSCYIRQNPTTCCKNLTEICPVRMEDIPVCDVNGHMYRDGEYFVVNEEPDLICICQPEYKGKNIPPFCIKPKHSPCLHPAFSHNDYFRRNCAPVFNDHAEKNTCYKTMLCHVPDDVVIPSRLPFIMDNYAKNIIIHMIFLFSDMCIFGNLLMQIGDRLQPFSEYINCVDCICEVPPVLTCVYIPRDNCSSKISFS</sequence>
<protein>
    <recommendedName>
        <fullName evidence="4">VWFC domain-containing protein</fullName>
    </recommendedName>
</protein>
<dbReference type="AlphaFoldDB" id="A0A151WJX4"/>